<accession>A0A2A6CXZ3</accession>
<reference evidence="2" key="1">
    <citation type="journal article" date="2008" name="Nat. Genet.">
        <title>The Pristionchus pacificus genome provides a unique perspective on nematode lifestyle and parasitism.</title>
        <authorList>
            <person name="Dieterich C."/>
            <person name="Clifton S.W."/>
            <person name="Schuster L.N."/>
            <person name="Chinwalla A."/>
            <person name="Delehaunty K."/>
            <person name="Dinkelacker I."/>
            <person name="Fulton L."/>
            <person name="Fulton R."/>
            <person name="Godfrey J."/>
            <person name="Minx P."/>
            <person name="Mitreva M."/>
            <person name="Roeseler W."/>
            <person name="Tian H."/>
            <person name="Witte H."/>
            <person name="Yang S.P."/>
            <person name="Wilson R.K."/>
            <person name="Sommer R.J."/>
        </authorList>
    </citation>
    <scope>NUCLEOTIDE SEQUENCE [LARGE SCALE GENOMIC DNA]</scope>
    <source>
        <strain evidence="2">PS312</strain>
    </source>
</reference>
<gene>
    <name evidence="1" type="primary">WBGene00274822</name>
</gene>
<accession>A0A8R1UNF6</accession>
<dbReference type="InterPro" id="IPR007284">
    <property type="entry name" value="Ground-like_dom"/>
</dbReference>
<name>A0A2A6CXZ3_PRIPA</name>
<dbReference type="Pfam" id="PF04155">
    <property type="entry name" value="Ground-like"/>
    <property type="match status" value="1"/>
</dbReference>
<proteinExistence type="predicted"/>
<dbReference type="PANTHER" id="PTHR31967:SF14">
    <property type="entry name" value="GROUND-LIKE DOMAIN-CONTAINING PROTEIN"/>
    <property type="match status" value="1"/>
</dbReference>
<organism evidence="1 2">
    <name type="scientific">Pristionchus pacificus</name>
    <name type="common">Parasitic nematode worm</name>
    <dbReference type="NCBI Taxonomy" id="54126"/>
    <lineage>
        <taxon>Eukaryota</taxon>
        <taxon>Metazoa</taxon>
        <taxon>Ecdysozoa</taxon>
        <taxon>Nematoda</taxon>
        <taxon>Chromadorea</taxon>
        <taxon>Rhabditida</taxon>
        <taxon>Rhabditina</taxon>
        <taxon>Diplogasteromorpha</taxon>
        <taxon>Diplogasteroidea</taxon>
        <taxon>Neodiplogasteridae</taxon>
        <taxon>Pristionchus</taxon>
    </lineage>
</organism>
<evidence type="ECO:0000313" key="2">
    <source>
        <dbReference type="Proteomes" id="UP000005239"/>
    </source>
</evidence>
<dbReference type="EnsemblMetazoa" id="PPA36453.1">
    <property type="protein sequence ID" value="PPA36453.1"/>
    <property type="gene ID" value="WBGene00274822"/>
</dbReference>
<evidence type="ECO:0000313" key="1">
    <source>
        <dbReference type="EnsemblMetazoa" id="PPA36453.1"/>
    </source>
</evidence>
<dbReference type="AlphaFoldDB" id="A0A2A6CXZ3"/>
<reference evidence="1" key="2">
    <citation type="submission" date="2022-06" db="UniProtKB">
        <authorList>
            <consortium name="EnsemblMetazoa"/>
        </authorList>
    </citation>
    <scope>IDENTIFICATION</scope>
    <source>
        <strain evidence="1">PS312</strain>
    </source>
</reference>
<sequence>VDEPSTDGFPVLMNTRTRQTLPIPIGNGTSSDKSVLSTLLGDRVQRDDNDVVIFSEQLDGGGSIEASGGGGGQGGAGFGGNQGFDGAGQGGNNLGFQGQQGFNGGGLGQGRGGLGGTGGFGGVGGLGAAGQGLGGAGLGGAASGLGGVGLGAGGLGGQGLQGLGAGGLGQGLGGLGGNLGGLNGLGANGLGLPGQGLNAPGLGLGNPSALGGLGGPGGLGGAGGAGGGTGPFPRAANGPLPNCFVNPAGFTCCNQGMNSAIDNVMAAMQREPGYSRCNTHRIVQRIEAALKAMPGNAQQDFEIIVSLGDFAQVVHFQGDLGCKSGADGKFILAYGTPRNDGAATTRMRM</sequence>
<dbReference type="Proteomes" id="UP000005239">
    <property type="component" value="Unassembled WGS sequence"/>
</dbReference>
<keyword evidence="2" id="KW-1185">Reference proteome</keyword>
<protein>
    <submittedName>
        <fullName evidence="1">Ground-like domain-containing protein</fullName>
    </submittedName>
</protein>
<dbReference type="PANTHER" id="PTHR31967">
    <property type="entry name" value="GROUNDHOG (HEDGEHOG-LIKE FAMILY)-RELATED"/>
    <property type="match status" value="1"/>
</dbReference>